<dbReference type="PANTHER" id="PTHR46196:SF23">
    <property type="entry name" value="BHLH DOMAIN-CONTAINING PROTEIN"/>
    <property type="match status" value="1"/>
</dbReference>
<proteinExistence type="predicted"/>
<keyword evidence="2" id="KW-0804">Transcription</keyword>
<protein>
    <recommendedName>
        <fullName evidence="3">Transcription factor MYC/MYB N-terminal domain-containing protein</fullName>
    </recommendedName>
</protein>
<evidence type="ECO:0000256" key="2">
    <source>
        <dbReference type="ARBA" id="ARBA00023163"/>
    </source>
</evidence>
<name>A0AAV5EXU4_ELECO</name>
<evidence type="ECO:0000259" key="3">
    <source>
        <dbReference type="Pfam" id="PF14215"/>
    </source>
</evidence>
<evidence type="ECO:0000313" key="5">
    <source>
        <dbReference type="Proteomes" id="UP001054889"/>
    </source>
</evidence>
<dbReference type="InterPro" id="IPR043561">
    <property type="entry name" value="LHW-like"/>
</dbReference>
<keyword evidence="5" id="KW-1185">Reference proteome</keyword>
<dbReference type="EMBL" id="BQKI01000080">
    <property type="protein sequence ID" value="GJN28244.1"/>
    <property type="molecule type" value="Genomic_DNA"/>
</dbReference>
<dbReference type="Proteomes" id="UP001054889">
    <property type="component" value="Unassembled WGS sequence"/>
</dbReference>
<dbReference type="GO" id="GO:0003700">
    <property type="term" value="F:DNA-binding transcription factor activity"/>
    <property type="evidence" value="ECO:0007669"/>
    <property type="project" value="InterPro"/>
</dbReference>
<reference evidence="4" key="2">
    <citation type="submission" date="2021-12" db="EMBL/GenBank/DDBJ databases">
        <title>Resequencing data analysis of finger millet.</title>
        <authorList>
            <person name="Hatakeyama M."/>
            <person name="Aluri S."/>
            <person name="Balachadran M.T."/>
            <person name="Sivarajan S.R."/>
            <person name="Poveda L."/>
            <person name="Shimizu-Inatsugi R."/>
            <person name="Schlapbach R."/>
            <person name="Sreeman S.M."/>
            <person name="Shimizu K.K."/>
        </authorList>
    </citation>
    <scope>NUCLEOTIDE SEQUENCE</scope>
</reference>
<dbReference type="Pfam" id="PF14215">
    <property type="entry name" value="bHLH-MYC_N"/>
    <property type="match status" value="1"/>
</dbReference>
<comment type="caution">
    <text evidence="4">The sequence shown here is derived from an EMBL/GenBank/DDBJ whole genome shotgun (WGS) entry which is preliminary data.</text>
</comment>
<sequence>MAVGDALRRLCEEIGWSYAVFWKAIGAADPVHLVWEDGYCGHTSCPAGSETSEALPTDVRCSAADGTMCSLVKKVMASQVHVVGEGYATFGTVGRAAFTGNHQWIVHGTANGHGLPSEVAAEMNYQFEAGIQTIAIIPVLPRGVLQLGSTGLHLIARADSEGNTQSADMSSGLVWPSLISVKKQSLLLNNTGSFGFSNNADSSADLARNILLKSLACRDSSADEKCKHKYSSWKIWKCPMRDMILKTLISSLEVAE</sequence>
<evidence type="ECO:0000256" key="1">
    <source>
        <dbReference type="ARBA" id="ARBA00023015"/>
    </source>
</evidence>
<feature type="domain" description="Transcription factor MYC/MYB N-terminal" evidence="3">
    <location>
        <begin position="6"/>
        <end position="150"/>
    </location>
</feature>
<dbReference type="AlphaFoldDB" id="A0AAV5EXU4"/>
<dbReference type="PANTHER" id="PTHR46196">
    <property type="entry name" value="TRANSCRIPTION FACTOR BHLH155-LIKE ISOFORM X1-RELATED"/>
    <property type="match status" value="1"/>
</dbReference>
<organism evidence="4 5">
    <name type="scientific">Eleusine coracana subsp. coracana</name>
    <dbReference type="NCBI Taxonomy" id="191504"/>
    <lineage>
        <taxon>Eukaryota</taxon>
        <taxon>Viridiplantae</taxon>
        <taxon>Streptophyta</taxon>
        <taxon>Embryophyta</taxon>
        <taxon>Tracheophyta</taxon>
        <taxon>Spermatophyta</taxon>
        <taxon>Magnoliopsida</taxon>
        <taxon>Liliopsida</taxon>
        <taxon>Poales</taxon>
        <taxon>Poaceae</taxon>
        <taxon>PACMAD clade</taxon>
        <taxon>Chloridoideae</taxon>
        <taxon>Cynodonteae</taxon>
        <taxon>Eleusininae</taxon>
        <taxon>Eleusine</taxon>
    </lineage>
</organism>
<accession>A0AAV5EXU4</accession>
<reference evidence="4" key="1">
    <citation type="journal article" date="2018" name="DNA Res.">
        <title>Multiple hybrid de novo genome assembly of finger millet, an orphan allotetraploid crop.</title>
        <authorList>
            <person name="Hatakeyama M."/>
            <person name="Aluri S."/>
            <person name="Balachadran M.T."/>
            <person name="Sivarajan S.R."/>
            <person name="Patrignani A."/>
            <person name="Gruter S."/>
            <person name="Poveda L."/>
            <person name="Shimizu-Inatsugi R."/>
            <person name="Baeten J."/>
            <person name="Francoijs K.J."/>
            <person name="Nataraja K.N."/>
            <person name="Reddy Y.A.N."/>
            <person name="Phadnis S."/>
            <person name="Ravikumar R.L."/>
            <person name="Schlapbach R."/>
            <person name="Sreeman S.M."/>
            <person name="Shimizu K.K."/>
        </authorList>
    </citation>
    <scope>NUCLEOTIDE SEQUENCE</scope>
</reference>
<gene>
    <name evidence="4" type="primary">gb16348</name>
    <name evidence="4" type="ORF">PR202_gb16348</name>
</gene>
<dbReference type="InterPro" id="IPR025610">
    <property type="entry name" value="MYC/MYB_N"/>
</dbReference>
<evidence type="ECO:0000313" key="4">
    <source>
        <dbReference type="EMBL" id="GJN28244.1"/>
    </source>
</evidence>
<keyword evidence="1" id="KW-0805">Transcription regulation</keyword>